<name>A0A835HP51_9MAGN</name>
<reference evidence="1 2" key="1">
    <citation type="submission" date="2020-10" db="EMBL/GenBank/DDBJ databases">
        <title>The Coptis chinensis genome and diversification of protoberbering-type alkaloids.</title>
        <authorList>
            <person name="Wang B."/>
            <person name="Shu S."/>
            <person name="Song C."/>
            <person name="Liu Y."/>
        </authorList>
    </citation>
    <scope>NUCLEOTIDE SEQUENCE [LARGE SCALE GENOMIC DNA]</scope>
    <source>
        <strain evidence="1">HL-2020</strain>
        <tissue evidence="1">Leaf</tissue>
    </source>
</reference>
<evidence type="ECO:0008006" key="3">
    <source>
        <dbReference type="Google" id="ProtNLM"/>
    </source>
</evidence>
<accession>A0A835HP51</accession>
<comment type="caution">
    <text evidence="1">The sequence shown here is derived from an EMBL/GenBank/DDBJ whole genome shotgun (WGS) entry which is preliminary data.</text>
</comment>
<dbReference type="Proteomes" id="UP000631114">
    <property type="component" value="Unassembled WGS sequence"/>
</dbReference>
<keyword evidence="2" id="KW-1185">Reference proteome</keyword>
<proteinExistence type="predicted"/>
<sequence>MILAELLIGLTNCVINRHTKLSGCIPLLQVWAYEHLSNSLVKMKSVGDSRYNLVKTSISKRPCTIPKDADACCTFLVLGISVLVENIGKGSGPVLLVLFSL</sequence>
<dbReference type="EMBL" id="JADFTS010000006">
    <property type="protein sequence ID" value="KAF9601782.1"/>
    <property type="molecule type" value="Genomic_DNA"/>
</dbReference>
<dbReference type="AlphaFoldDB" id="A0A835HP51"/>
<gene>
    <name evidence="1" type="ORF">IFM89_022950</name>
</gene>
<evidence type="ECO:0000313" key="1">
    <source>
        <dbReference type="EMBL" id="KAF9601782.1"/>
    </source>
</evidence>
<protein>
    <recommendedName>
        <fullName evidence="3">Aminotransferase-like plant mobile domain-containing protein</fullName>
    </recommendedName>
</protein>
<organism evidence="1 2">
    <name type="scientific">Coptis chinensis</name>
    <dbReference type="NCBI Taxonomy" id="261450"/>
    <lineage>
        <taxon>Eukaryota</taxon>
        <taxon>Viridiplantae</taxon>
        <taxon>Streptophyta</taxon>
        <taxon>Embryophyta</taxon>
        <taxon>Tracheophyta</taxon>
        <taxon>Spermatophyta</taxon>
        <taxon>Magnoliopsida</taxon>
        <taxon>Ranunculales</taxon>
        <taxon>Ranunculaceae</taxon>
        <taxon>Coptidoideae</taxon>
        <taxon>Coptis</taxon>
    </lineage>
</organism>
<evidence type="ECO:0000313" key="2">
    <source>
        <dbReference type="Proteomes" id="UP000631114"/>
    </source>
</evidence>